<reference evidence="2 3" key="2">
    <citation type="journal article" date="2016" name="Microb. Ecol.">
        <title>Genome Characteristics of a Novel Type I Methanotroph (Sn10-6) Isolated from a Flooded Indian Rice Field.</title>
        <authorList>
            <person name="Rahalkar M.C."/>
            <person name="Pandit P.S."/>
            <person name="Dhakephalkar P.K."/>
            <person name="Pore S."/>
            <person name="Arora P."/>
            <person name="Kapse N."/>
        </authorList>
    </citation>
    <scope>NUCLEOTIDE SEQUENCE [LARGE SCALE GENOMIC DNA]</scope>
    <source>
        <strain evidence="2 3">Sn10-6</strain>
    </source>
</reference>
<feature type="signal peptide" evidence="1">
    <location>
        <begin position="1"/>
        <end position="21"/>
    </location>
</feature>
<reference evidence="3" key="1">
    <citation type="submission" date="2015-03" db="EMBL/GenBank/DDBJ databases">
        <title>Draft genome sequence of a novel methanotroph (Sn10-6) isolated from flooded ricefield rhizosphere in India.</title>
        <authorList>
            <person name="Pandit P.S."/>
            <person name="Pore S.D."/>
            <person name="Arora P."/>
            <person name="Kapse N.G."/>
            <person name="Dhakephalkar P.K."/>
            <person name="Rahalkar M.C."/>
        </authorList>
    </citation>
    <scope>NUCLEOTIDE SEQUENCE [LARGE SCALE GENOMIC DNA]</scope>
    <source>
        <strain evidence="3">Sn10-6</strain>
    </source>
</reference>
<keyword evidence="3" id="KW-1185">Reference proteome</keyword>
<dbReference type="Gene3D" id="2.160.20.10">
    <property type="entry name" value="Single-stranded right-handed beta-helix, Pectin lyase-like"/>
    <property type="match status" value="1"/>
</dbReference>
<name>A0A0F3IG38_9GAMM</name>
<dbReference type="EMBL" id="LAJX01000215">
    <property type="protein sequence ID" value="KJV05518.1"/>
    <property type="molecule type" value="Genomic_DNA"/>
</dbReference>
<dbReference type="AlphaFoldDB" id="A0A0F3IG38"/>
<proteinExistence type="predicted"/>
<accession>A0A0F3IG38</accession>
<keyword evidence="1" id="KW-0732">Signal</keyword>
<sequence length="131" mass="13622">MKTLKLISAAILLATMQAAGAAQYYVCDTGSDSNDGLSPDTPIATASKAISIFNAISAGDSVLFCRGGKFTVANDLRIYNPNCQASNPCTLADYQPPSGQLPNLPVLTQTGGLTCLGLKIAETLTMMKVMS</sequence>
<dbReference type="SUPFAM" id="SSF51126">
    <property type="entry name" value="Pectin lyase-like"/>
    <property type="match status" value="1"/>
</dbReference>
<dbReference type="RefSeq" id="WP_045780226.1">
    <property type="nucleotide sequence ID" value="NZ_LAJX01000215.1"/>
</dbReference>
<comment type="caution">
    <text evidence="2">The sequence shown here is derived from an EMBL/GenBank/DDBJ whole genome shotgun (WGS) entry which is preliminary data.</text>
</comment>
<evidence type="ECO:0000313" key="2">
    <source>
        <dbReference type="EMBL" id="KJV05518.1"/>
    </source>
</evidence>
<dbReference type="Proteomes" id="UP000033684">
    <property type="component" value="Unassembled WGS sequence"/>
</dbReference>
<evidence type="ECO:0000313" key="3">
    <source>
        <dbReference type="Proteomes" id="UP000033684"/>
    </source>
</evidence>
<evidence type="ECO:0000256" key="1">
    <source>
        <dbReference type="SAM" id="SignalP"/>
    </source>
</evidence>
<dbReference type="InterPro" id="IPR011050">
    <property type="entry name" value="Pectin_lyase_fold/virulence"/>
</dbReference>
<protein>
    <recommendedName>
        <fullName evidence="4">Pectate lyase superfamily protein domain-containing protein</fullName>
    </recommendedName>
</protein>
<organism evidence="2 3">
    <name type="scientific">Methylocucumis oryzae</name>
    <dbReference type="NCBI Taxonomy" id="1632867"/>
    <lineage>
        <taxon>Bacteria</taxon>
        <taxon>Pseudomonadati</taxon>
        <taxon>Pseudomonadota</taxon>
        <taxon>Gammaproteobacteria</taxon>
        <taxon>Methylococcales</taxon>
        <taxon>Methylococcaceae</taxon>
        <taxon>Methylocucumis</taxon>
    </lineage>
</organism>
<gene>
    <name evidence="2" type="ORF">VZ94_17655</name>
</gene>
<feature type="chain" id="PRO_5002462071" description="Pectate lyase superfamily protein domain-containing protein" evidence="1">
    <location>
        <begin position="22"/>
        <end position="131"/>
    </location>
</feature>
<dbReference type="InterPro" id="IPR012334">
    <property type="entry name" value="Pectin_lyas_fold"/>
</dbReference>
<dbReference type="OrthoDB" id="876123at2"/>
<evidence type="ECO:0008006" key="4">
    <source>
        <dbReference type="Google" id="ProtNLM"/>
    </source>
</evidence>